<organism evidence="1 2">
    <name type="scientific">Racocetra persica</name>
    <dbReference type="NCBI Taxonomy" id="160502"/>
    <lineage>
        <taxon>Eukaryota</taxon>
        <taxon>Fungi</taxon>
        <taxon>Fungi incertae sedis</taxon>
        <taxon>Mucoromycota</taxon>
        <taxon>Glomeromycotina</taxon>
        <taxon>Glomeromycetes</taxon>
        <taxon>Diversisporales</taxon>
        <taxon>Gigasporaceae</taxon>
        <taxon>Racocetra</taxon>
    </lineage>
</organism>
<feature type="non-terminal residue" evidence="1">
    <location>
        <position position="1"/>
    </location>
</feature>
<evidence type="ECO:0000313" key="2">
    <source>
        <dbReference type="Proteomes" id="UP000789920"/>
    </source>
</evidence>
<accession>A0ACA9KR77</accession>
<name>A0ACA9KR77_9GLOM</name>
<gene>
    <name evidence="1" type="ORF">RPERSI_LOCUS1289</name>
</gene>
<comment type="caution">
    <text evidence="1">The sequence shown here is derived from an EMBL/GenBank/DDBJ whole genome shotgun (WGS) entry which is preliminary data.</text>
</comment>
<protein>
    <submittedName>
        <fullName evidence="1">35514_t:CDS:1</fullName>
    </submittedName>
</protein>
<reference evidence="1" key="1">
    <citation type="submission" date="2021-06" db="EMBL/GenBank/DDBJ databases">
        <authorList>
            <person name="Kallberg Y."/>
            <person name="Tangrot J."/>
            <person name="Rosling A."/>
        </authorList>
    </citation>
    <scope>NUCLEOTIDE SEQUENCE</scope>
    <source>
        <strain evidence="1">MA461A</strain>
    </source>
</reference>
<dbReference type="Proteomes" id="UP000789920">
    <property type="component" value="Unassembled WGS sequence"/>
</dbReference>
<proteinExistence type="predicted"/>
<sequence length="242" mass="27024">FENYRKDTNLPGELSDISNPKQLEEKLCKYFTVCRKTNGNEYSVASLQSAINTLNRYFNGETSKLKPIDLNDKKAHPDLWRTLNGKIKTLSSSGFGESNGSDALTIDKVQQILSHSQTSRLNPQGLLNRVFFFNALCLGLRVISCDIDISGRKITNQTGRKTLIQILKALGLFDYETMSISRHKSLKGLASYECPINHVQELGYKALDKAINYEKVNESFVAASTHKNELSGFVSASSLYQG</sequence>
<keyword evidence="2" id="KW-1185">Reference proteome</keyword>
<evidence type="ECO:0000313" key="1">
    <source>
        <dbReference type="EMBL" id="CAG8488682.1"/>
    </source>
</evidence>
<dbReference type="EMBL" id="CAJVQC010001155">
    <property type="protein sequence ID" value="CAG8488682.1"/>
    <property type="molecule type" value="Genomic_DNA"/>
</dbReference>